<gene>
    <name evidence="1" type="ORF">BJ138DRAFT_1159766</name>
</gene>
<evidence type="ECO:0000313" key="2">
    <source>
        <dbReference type="Proteomes" id="UP000790377"/>
    </source>
</evidence>
<sequence length="214" mass="24449">MGYCVCQNKHHNQAALDRDDPSLLAICGHIYCPPCISEQPDSFPCVQCRQSLHKGDLRVIHLPPVQPVSPDREGVESSMAVVLNIHKVTQKLASEYQVDRRSKNIVWLLANRLSRNIGLQFEVEERQEKVEEARIRLAESDRVYDQLTRQLLDARQRLQTTEIQLKAHKLSDEGGALNSMNIGLRRSTQSPRKQLKRPLTPETTPASKKKRRSK</sequence>
<organism evidence="1 2">
    <name type="scientific">Hygrophoropsis aurantiaca</name>
    <dbReference type="NCBI Taxonomy" id="72124"/>
    <lineage>
        <taxon>Eukaryota</taxon>
        <taxon>Fungi</taxon>
        <taxon>Dikarya</taxon>
        <taxon>Basidiomycota</taxon>
        <taxon>Agaricomycotina</taxon>
        <taxon>Agaricomycetes</taxon>
        <taxon>Agaricomycetidae</taxon>
        <taxon>Boletales</taxon>
        <taxon>Coniophorineae</taxon>
        <taxon>Hygrophoropsidaceae</taxon>
        <taxon>Hygrophoropsis</taxon>
    </lineage>
</organism>
<keyword evidence="2" id="KW-1185">Reference proteome</keyword>
<name>A0ACB8A2N0_9AGAM</name>
<dbReference type="EMBL" id="MU267889">
    <property type="protein sequence ID" value="KAH7907605.1"/>
    <property type="molecule type" value="Genomic_DNA"/>
</dbReference>
<dbReference type="Proteomes" id="UP000790377">
    <property type="component" value="Unassembled WGS sequence"/>
</dbReference>
<comment type="caution">
    <text evidence="1">The sequence shown here is derived from an EMBL/GenBank/DDBJ whole genome shotgun (WGS) entry which is preliminary data.</text>
</comment>
<accession>A0ACB8A2N0</accession>
<protein>
    <submittedName>
        <fullName evidence="1">Uncharacterized protein</fullName>
    </submittedName>
</protein>
<proteinExistence type="predicted"/>
<evidence type="ECO:0000313" key="1">
    <source>
        <dbReference type="EMBL" id="KAH7907605.1"/>
    </source>
</evidence>
<reference evidence="1" key="1">
    <citation type="journal article" date="2021" name="New Phytol.">
        <title>Evolutionary innovations through gain and loss of genes in the ectomycorrhizal Boletales.</title>
        <authorList>
            <person name="Wu G."/>
            <person name="Miyauchi S."/>
            <person name="Morin E."/>
            <person name="Kuo A."/>
            <person name="Drula E."/>
            <person name="Varga T."/>
            <person name="Kohler A."/>
            <person name="Feng B."/>
            <person name="Cao Y."/>
            <person name="Lipzen A."/>
            <person name="Daum C."/>
            <person name="Hundley H."/>
            <person name="Pangilinan J."/>
            <person name="Johnson J."/>
            <person name="Barry K."/>
            <person name="LaButti K."/>
            <person name="Ng V."/>
            <person name="Ahrendt S."/>
            <person name="Min B."/>
            <person name="Choi I.G."/>
            <person name="Park H."/>
            <person name="Plett J.M."/>
            <person name="Magnuson J."/>
            <person name="Spatafora J.W."/>
            <person name="Nagy L.G."/>
            <person name="Henrissat B."/>
            <person name="Grigoriev I.V."/>
            <person name="Yang Z.L."/>
            <person name="Xu J."/>
            <person name="Martin F.M."/>
        </authorList>
    </citation>
    <scope>NUCLEOTIDE SEQUENCE</scope>
    <source>
        <strain evidence="1">ATCC 28755</strain>
    </source>
</reference>